<gene>
    <name evidence="6" type="ORF">AN215_25615</name>
</gene>
<keyword evidence="7" id="KW-1185">Reference proteome</keyword>
<proteinExistence type="predicted"/>
<protein>
    <recommendedName>
        <fullName evidence="2">N-acetylmuramoyl-L-alanine amidase</fullName>
        <ecNumber evidence="2">3.5.1.28</ecNumber>
    </recommendedName>
</protein>
<evidence type="ECO:0000256" key="2">
    <source>
        <dbReference type="ARBA" id="ARBA00011901"/>
    </source>
</evidence>
<sequence>MTSVSRRALLITGGSGVALATTAALTWDRTSRLWWRVPGVDKQRKEGEVDQPGVRWIAASEANLRFADRPADYVIDRVVIHVTQSDFRTAVKVFRDPLHAAAAHYLVRASDGRIVQMVRDLDVAYHAGNRSYNERSIGIEHEGFVDRPQNFTEAMYRSSARLTARICKQYGIPVDREHIVGHNEVPGADHTDPGRHWDWKRYLRYVREARGGSAGAAGDPGSPGKA</sequence>
<evidence type="ECO:0000313" key="6">
    <source>
        <dbReference type="EMBL" id="OEU85793.1"/>
    </source>
</evidence>
<dbReference type="RefSeq" id="WP_070010800.1">
    <property type="nucleotide sequence ID" value="NZ_LJGS01000039.1"/>
</dbReference>
<dbReference type="GO" id="GO:0071555">
    <property type="term" value="P:cell wall organization"/>
    <property type="evidence" value="ECO:0007669"/>
    <property type="project" value="UniProtKB-KW"/>
</dbReference>
<organism evidence="6 7">
    <name type="scientific">Streptomyces abyssalis</name>
    <dbReference type="NCBI Taxonomy" id="933944"/>
    <lineage>
        <taxon>Bacteria</taxon>
        <taxon>Bacillati</taxon>
        <taxon>Actinomycetota</taxon>
        <taxon>Actinomycetes</taxon>
        <taxon>Kitasatosporales</taxon>
        <taxon>Streptomycetaceae</taxon>
        <taxon>Streptomyces</taxon>
    </lineage>
</organism>
<dbReference type="FunFam" id="3.40.80.10:FF:000006">
    <property type="entry name" value="N-acetylmuramoyl-L-alanine amidase"/>
    <property type="match status" value="1"/>
</dbReference>
<dbReference type="OrthoDB" id="66275at2"/>
<evidence type="ECO:0000313" key="7">
    <source>
        <dbReference type="Proteomes" id="UP000176087"/>
    </source>
</evidence>
<accession>A0A1E7JH52</accession>
<comment type="catalytic activity">
    <reaction evidence="1">
        <text>Hydrolyzes the link between N-acetylmuramoyl residues and L-amino acid residues in certain cell-wall glycopeptides.</text>
        <dbReference type="EC" id="3.5.1.28"/>
    </reaction>
</comment>
<evidence type="ECO:0000256" key="4">
    <source>
        <dbReference type="ARBA" id="ARBA00023316"/>
    </source>
</evidence>
<feature type="domain" description="N-acetylmuramoyl-L-alanine amidase" evidence="5">
    <location>
        <begin position="64"/>
        <end position="194"/>
    </location>
</feature>
<dbReference type="InterPro" id="IPR051206">
    <property type="entry name" value="NAMLAA_amidase_2"/>
</dbReference>
<dbReference type="Gene3D" id="3.40.80.10">
    <property type="entry name" value="Peptidoglycan recognition protein-like"/>
    <property type="match status" value="1"/>
</dbReference>
<keyword evidence="4" id="KW-0961">Cell wall biogenesis/degradation</keyword>
<dbReference type="GO" id="GO:0008745">
    <property type="term" value="F:N-acetylmuramoyl-L-alanine amidase activity"/>
    <property type="evidence" value="ECO:0007669"/>
    <property type="project" value="UniProtKB-EC"/>
</dbReference>
<dbReference type="PANTHER" id="PTHR30417">
    <property type="entry name" value="N-ACETYLMURAMOYL-L-ALANINE AMIDASE AMID"/>
    <property type="match status" value="1"/>
</dbReference>
<dbReference type="GO" id="GO:0009253">
    <property type="term" value="P:peptidoglycan catabolic process"/>
    <property type="evidence" value="ECO:0007669"/>
    <property type="project" value="InterPro"/>
</dbReference>
<dbReference type="AlphaFoldDB" id="A0A1E7JH52"/>
<evidence type="ECO:0000259" key="5">
    <source>
        <dbReference type="SMART" id="SM00644"/>
    </source>
</evidence>
<dbReference type="GO" id="GO:0009254">
    <property type="term" value="P:peptidoglycan turnover"/>
    <property type="evidence" value="ECO:0007669"/>
    <property type="project" value="TreeGrafter"/>
</dbReference>
<dbReference type="Pfam" id="PF01510">
    <property type="entry name" value="Amidase_2"/>
    <property type="match status" value="1"/>
</dbReference>
<dbReference type="PATRIC" id="fig|933944.5.peg.4196"/>
<comment type="caution">
    <text evidence="6">The sequence shown here is derived from an EMBL/GenBank/DDBJ whole genome shotgun (WGS) entry which is preliminary data.</text>
</comment>
<dbReference type="EC" id="3.5.1.28" evidence="2"/>
<name>A0A1E7JH52_9ACTN</name>
<keyword evidence="3" id="KW-0378">Hydrolase</keyword>
<dbReference type="InterPro" id="IPR002502">
    <property type="entry name" value="Amidase_domain"/>
</dbReference>
<evidence type="ECO:0000256" key="1">
    <source>
        <dbReference type="ARBA" id="ARBA00001561"/>
    </source>
</evidence>
<dbReference type="PANTHER" id="PTHR30417:SF1">
    <property type="entry name" value="N-ACETYLMURAMOYL-L-ALANINE AMIDASE AMID"/>
    <property type="match status" value="1"/>
</dbReference>
<evidence type="ECO:0000256" key="3">
    <source>
        <dbReference type="ARBA" id="ARBA00022801"/>
    </source>
</evidence>
<dbReference type="SUPFAM" id="SSF55846">
    <property type="entry name" value="N-acetylmuramoyl-L-alanine amidase-like"/>
    <property type="match status" value="1"/>
</dbReference>
<dbReference type="CDD" id="cd06583">
    <property type="entry name" value="PGRP"/>
    <property type="match status" value="1"/>
</dbReference>
<dbReference type="EMBL" id="LJGT01000041">
    <property type="protein sequence ID" value="OEU85793.1"/>
    <property type="molecule type" value="Genomic_DNA"/>
</dbReference>
<dbReference type="STRING" id="933944.AN215_25615"/>
<reference evidence="6 7" key="1">
    <citation type="journal article" date="2016" name="Front. Microbiol.">
        <title>Comparative Genomics Analysis of Streptomyces Species Reveals Their Adaptation to the Marine Environment and Their Diversity at the Genomic Level.</title>
        <authorList>
            <person name="Tian X."/>
            <person name="Zhang Z."/>
            <person name="Yang T."/>
            <person name="Chen M."/>
            <person name="Li J."/>
            <person name="Chen F."/>
            <person name="Yang J."/>
            <person name="Li W."/>
            <person name="Zhang B."/>
            <person name="Zhang Z."/>
            <person name="Wu J."/>
            <person name="Zhang C."/>
            <person name="Long L."/>
            <person name="Xiao J."/>
        </authorList>
    </citation>
    <scope>NUCLEOTIDE SEQUENCE [LARGE SCALE GENOMIC DNA]</scope>
    <source>
        <strain evidence="6 7">SCSIO 10390</strain>
    </source>
</reference>
<dbReference type="Proteomes" id="UP000176087">
    <property type="component" value="Unassembled WGS sequence"/>
</dbReference>
<dbReference type="SMART" id="SM00644">
    <property type="entry name" value="Ami_2"/>
    <property type="match status" value="1"/>
</dbReference>
<dbReference type="InterPro" id="IPR036505">
    <property type="entry name" value="Amidase/PGRP_sf"/>
</dbReference>